<dbReference type="Pfam" id="PF21787">
    <property type="entry name" value="TNP-like_RNaseH_N"/>
    <property type="match status" value="1"/>
</dbReference>
<keyword evidence="3" id="KW-1185">Reference proteome</keyword>
<evidence type="ECO:0000259" key="1">
    <source>
        <dbReference type="Pfam" id="PF21787"/>
    </source>
</evidence>
<accession>A0A7R8H2W2</accession>
<reference evidence="2" key="1">
    <citation type="submission" date="2021-02" db="EMBL/GenBank/DDBJ databases">
        <authorList>
            <person name="Bekaert M."/>
        </authorList>
    </citation>
    <scope>NUCLEOTIDE SEQUENCE</scope>
    <source>
        <strain evidence="2">IoA-00</strain>
    </source>
</reference>
<protein>
    <submittedName>
        <fullName evidence="2">(salmon louse) hypothetical protein</fullName>
    </submittedName>
</protein>
<dbReference type="InterPro" id="IPR048365">
    <property type="entry name" value="TNP-like_RNaseH_N"/>
</dbReference>
<dbReference type="EMBL" id="HG994592">
    <property type="protein sequence ID" value="CAF2830685.1"/>
    <property type="molecule type" value="Genomic_DNA"/>
</dbReference>
<gene>
    <name evidence="2" type="ORF">LSAA_4160</name>
</gene>
<dbReference type="AlphaFoldDB" id="A0A7R8H2W2"/>
<organism evidence="2 3">
    <name type="scientific">Lepeophtheirus salmonis</name>
    <name type="common">Salmon louse</name>
    <name type="synonym">Caligus salmonis</name>
    <dbReference type="NCBI Taxonomy" id="72036"/>
    <lineage>
        <taxon>Eukaryota</taxon>
        <taxon>Metazoa</taxon>
        <taxon>Ecdysozoa</taxon>
        <taxon>Arthropoda</taxon>
        <taxon>Crustacea</taxon>
        <taxon>Multicrustacea</taxon>
        <taxon>Hexanauplia</taxon>
        <taxon>Copepoda</taxon>
        <taxon>Siphonostomatoida</taxon>
        <taxon>Caligidae</taxon>
        <taxon>Lepeophtheirus</taxon>
    </lineage>
</organism>
<sequence>MQDSNKYCGIVMDEMSIESTLKYDVGDQLVRGYDTFKPSSDELTTHALVFVLVGVKTRWKQVVAYHFTGSSFNKKDVALVLKEIAIAAHKSRVFFIFADVPHLLKNLCNHLTNDQDITLTADIVSTYKLPSSTISLQPFQDLILFQRDQELKLQPRLSPKNLLSHATGSAIRFLVDKFDYPESYLTTAWYCEQVDHWFDLMTSRNLGTALTEKKFLSLVKFSGLTTSEIKGLLDEDLLGGYLRNMDNSSSVLVIARNAIDEEAQ</sequence>
<feature type="domain" description="Transposable element P transposase-like RNase H" evidence="1">
    <location>
        <begin position="2"/>
        <end position="85"/>
    </location>
</feature>
<dbReference type="OrthoDB" id="6759522at2759"/>
<evidence type="ECO:0000313" key="3">
    <source>
        <dbReference type="Proteomes" id="UP000675881"/>
    </source>
</evidence>
<name>A0A7R8H2W2_LEPSM</name>
<proteinExistence type="predicted"/>
<evidence type="ECO:0000313" key="2">
    <source>
        <dbReference type="EMBL" id="CAF2830685.1"/>
    </source>
</evidence>
<dbReference type="Proteomes" id="UP000675881">
    <property type="component" value="Chromosome 13"/>
</dbReference>